<evidence type="ECO:0000313" key="1">
    <source>
        <dbReference type="EMBL" id="KSU01539.1"/>
    </source>
</evidence>
<reference evidence="2" key="1">
    <citation type="submission" date="2015-10" db="EMBL/GenBank/DDBJ databases">
        <title>Draft Genome Sequences of 11 Lactococcus lactis subspecies cremoris strains.</title>
        <authorList>
            <person name="Wels M."/>
            <person name="Backus L."/>
            <person name="Boekhorst J."/>
            <person name="Dijkstra A."/>
            <person name="Beerthuizen M."/>
            <person name="Kelly W."/>
            <person name="Siezen R."/>
            <person name="Bachmann H."/>
            <person name="Van Hijum S."/>
        </authorList>
    </citation>
    <scope>NUCLEOTIDE SEQUENCE [LARGE SCALE GENOMIC DNA]</scope>
    <source>
        <strain evidence="2">KF282</strain>
    </source>
</reference>
<organism evidence="1 2">
    <name type="scientific">Lactococcus lactis subsp. lactis</name>
    <name type="common">Streptococcus lactis</name>
    <dbReference type="NCBI Taxonomy" id="1360"/>
    <lineage>
        <taxon>Bacteria</taxon>
        <taxon>Bacillati</taxon>
        <taxon>Bacillota</taxon>
        <taxon>Bacilli</taxon>
        <taxon>Lactobacillales</taxon>
        <taxon>Streptococcaceae</taxon>
        <taxon>Lactococcus</taxon>
    </lineage>
</organism>
<dbReference type="PATRIC" id="fig|1360.105.peg.868"/>
<dbReference type="AlphaFoldDB" id="A0A0V8CJN4"/>
<name>A0A0V8CJN4_LACLL</name>
<protein>
    <submittedName>
        <fullName evidence="1">Uncharacterized protein</fullName>
    </submittedName>
</protein>
<evidence type="ECO:0000313" key="2">
    <source>
        <dbReference type="Proteomes" id="UP000053058"/>
    </source>
</evidence>
<proteinExistence type="predicted"/>
<comment type="caution">
    <text evidence="1">The sequence shown here is derived from an EMBL/GenBank/DDBJ whole genome shotgun (WGS) entry which is preliminary data.</text>
</comment>
<dbReference type="RefSeq" id="WP_058220225.1">
    <property type="nucleotide sequence ID" value="NZ_LKLN01000089.1"/>
</dbReference>
<dbReference type="EMBL" id="LKLN01000089">
    <property type="protein sequence ID" value="KSU01539.1"/>
    <property type="molecule type" value="Genomic_DNA"/>
</dbReference>
<sequence>MNLFSLKLLLIPILVLSPLALLLIEKLTKKKYITAKNISEDVIKTDEIEALVLAVLSSWNQSKLYQNSQFYSKNLLKKQDKHIVHNDMYGKKESIFDIQIEGINNLHQFKNKITVEISLKAKYSLSFDENDSLMYLVTSRSMSRYNEMLKDPLPDRQTYQKDVQKWEFVIEENLFKVNKFSSNLK</sequence>
<accession>A0A0V8CJN4</accession>
<gene>
    <name evidence="1" type="ORF">KF282_2525</name>
</gene>
<dbReference type="Proteomes" id="UP000053058">
    <property type="component" value="Unassembled WGS sequence"/>
</dbReference>